<sequence length="1016" mass="113589">MADAGSSGLQSSVNGAATRSDFSFPDQDGSQLQPQHRSTRPERTVAMNILGLSYPAASRRPSSGGKISLDNNSSRRRVRSMPGDEDVLHPGPSRLRQIHDMEIEPHKRVASLTRRGTGKQRAAITSLGNMESHAEYSSTSFSDEYDLSHEDPRIIEDVQRALHLKARREARLKVLQGKKQPPDIIVPSDQGSISSLSSRASPARAKASEPLPVLLPGTQARSGSVESEVDFSPSIGAAPNHPVPSSCDNGATLDWTASSSDDERDRRWPLLAKRRAKEKGSANRAVVENQESLYTEKLAQIKARVKPHTLRKAAITGEQLQRRYSVLLDSTQPINLLSTARWYNKQDPLVRTALDNAQPLTWLKHLMDKRATPGSIRLPWHLTALIIEEFAKSLHPSLQSIPEDREVTDRVTPGTSSLGNSASSPSKASSGLGGSRNSWSWVASQTLEPSLSRKRPDTSEEIVSFEPQVDSGRSSAGGDSRRSSYDFMHGRKQSLTHISVDSPGSSLRNSSAGNYGSGNRMREFANRIRRKQYERSEEALSSGRNSISEQSHGEELSSPSKRRKRPRPGGLQSPVAANGISSDADEDAARDESTHSDADGSRTARDPTGSTHFGEQTITGRESEDNSPPPNTPAPPAAKPRPIKRLRGRRQSLPSLDRLLLHEQAKQQQQATEEQERREYQHRLQMLEDAVDQNRRTRQLLQRVGAQIREYENVQSRLSDLLGRPYISVPIEVLDALSHDPASVIGATRRYRSWRAVEDIHERIRMQRQTLRGFTSTLANTDGSNCDDENSAFREILASLSDSLEQLHGHRLRLAGDAEEVAEALAEVKDSHVAVKREYNEVMAHTSLIYPEISQIVALEENYRNRYQQIWDIGLDALTLLLDTVTPVWRNYGKVIGEDVQDFLIIPWYRNEFTGEKQRYPIEHLPRRSFRHWIGLLFFLFISVGVLVLQTGAALSSTAYYNLPWITNQGFRWLIIPFFIVGLFIQWTSVVVEFCIILAQIGVIMWWVGWAVRLCH</sequence>
<organism evidence="1 2">
    <name type="scientific">Irpex rosettiformis</name>
    <dbReference type="NCBI Taxonomy" id="378272"/>
    <lineage>
        <taxon>Eukaryota</taxon>
        <taxon>Fungi</taxon>
        <taxon>Dikarya</taxon>
        <taxon>Basidiomycota</taxon>
        <taxon>Agaricomycotina</taxon>
        <taxon>Agaricomycetes</taxon>
        <taxon>Polyporales</taxon>
        <taxon>Irpicaceae</taxon>
        <taxon>Irpex</taxon>
    </lineage>
</organism>
<gene>
    <name evidence="1" type="ORF">BDY19DRAFT_912236</name>
</gene>
<evidence type="ECO:0000313" key="2">
    <source>
        <dbReference type="Proteomes" id="UP001055072"/>
    </source>
</evidence>
<dbReference type="Proteomes" id="UP001055072">
    <property type="component" value="Unassembled WGS sequence"/>
</dbReference>
<name>A0ACB8UJM7_9APHY</name>
<reference evidence="1" key="1">
    <citation type="journal article" date="2021" name="Environ. Microbiol.">
        <title>Gene family expansions and transcriptome signatures uncover fungal adaptations to wood decay.</title>
        <authorList>
            <person name="Hage H."/>
            <person name="Miyauchi S."/>
            <person name="Viragh M."/>
            <person name="Drula E."/>
            <person name="Min B."/>
            <person name="Chaduli D."/>
            <person name="Navarro D."/>
            <person name="Favel A."/>
            <person name="Norest M."/>
            <person name="Lesage-Meessen L."/>
            <person name="Balint B."/>
            <person name="Merenyi Z."/>
            <person name="de Eugenio L."/>
            <person name="Morin E."/>
            <person name="Martinez A.T."/>
            <person name="Baldrian P."/>
            <person name="Stursova M."/>
            <person name="Martinez M.J."/>
            <person name="Novotny C."/>
            <person name="Magnuson J.K."/>
            <person name="Spatafora J.W."/>
            <person name="Maurice S."/>
            <person name="Pangilinan J."/>
            <person name="Andreopoulos W."/>
            <person name="LaButti K."/>
            <person name="Hundley H."/>
            <person name="Na H."/>
            <person name="Kuo A."/>
            <person name="Barry K."/>
            <person name="Lipzen A."/>
            <person name="Henrissat B."/>
            <person name="Riley R."/>
            <person name="Ahrendt S."/>
            <person name="Nagy L.G."/>
            <person name="Grigoriev I.V."/>
            <person name="Martin F."/>
            <person name="Rosso M.N."/>
        </authorList>
    </citation>
    <scope>NUCLEOTIDE SEQUENCE</scope>
    <source>
        <strain evidence="1">CBS 384.51</strain>
    </source>
</reference>
<evidence type="ECO:0000313" key="1">
    <source>
        <dbReference type="EMBL" id="KAI0094322.1"/>
    </source>
</evidence>
<proteinExistence type="predicted"/>
<comment type="caution">
    <text evidence="1">The sequence shown here is derived from an EMBL/GenBank/DDBJ whole genome shotgun (WGS) entry which is preliminary data.</text>
</comment>
<keyword evidence="2" id="KW-1185">Reference proteome</keyword>
<accession>A0ACB8UJM7</accession>
<dbReference type="EMBL" id="MU274900">
    <property type="protein sequence ID" value="KAI0094322.1"/>
    <property type="molecule type" value="Genomic_DNA"/>
</dbReference>
<protein>
    <submittedName>
        <fullName evidence="1">Uncharacterized protein</fullName>
    </submittedName>
</protein>